<dbReference type="Proteomes" id="UP001140560">
    <property type="component" value="Unassembled WGS sequence"/>
</dbReference>
<dbReference type="InterPro" id="IPR021589">
    <property type="entry name" value="Cut12"/>
</dbReference>
<organism evidence="4 5">
    <name type="scientific">Neocucurbitaria cava</name>
    <dbReference type="NCBI Taxonomy" id="798079"/>
    <lineage>
        <taxon>Eukaryota</taxon>
        <taxon>Fungi</taxon>
        <taxon>Dikarya</taxon>
        <taxon>Ascomycota</taxon>
        <taxon>Pezizomycotina</taxon>
        <taxon>Dothideomycetes</taxon>
        <taxon>Pleosporomycetidae</taxon>
        <taxon>Pleosporales</taxon>
        <taxon>Pleosporineae</taxon>
        <taxon>Cucurbitariaceae</taxon>
        <taxon>Neocucurbitaria</taxon>
    </lineage>
</organism>
<proteinExistence type="predicted"/>
<feature type="region of interest" description="Disordered" evidence="2">
    <location>
        <begin position="94"/>
        <end position="178"/>
    </location>
</feature>
<feature type="region of interest" description="Disordered" evidence="2">
    <location>
        <begin position="365"/>
        <end position="399"/>
    </location>
</feature>
<dbReference type="Pfam" id="PF11500">
    <property type="entry name" value="Cut12"/>
    <property type="match status" value="1"/>
</dbReference>
<gene>
    <name evidence="4" type="ORF">N0V83_007561</name>
</gene>
<protein>
    <recommendedName>
        <fullName evidence="3">Spindle pole body-associated protein cut12 domain-containing protein</fullName>
    </recommendedName>
</protein>
<evidence type="ECO:0000259" key="3">
    <source>
        <dbReference type="Pfam" id="PF11500"/>
    </source>
</evidence>
<dbReference type="OrthoDB" id="5383703at2759"/>
<dbReference type="AlphaFoldDB" id="A0A9W8Y3L1"/>
<feature type="coiled-coil region" evidence="1">
    <location>
        <begin position="225"/>
        <end position="298"/>
    </location>
</feature>
<name>A0A9W8Y3L1_9PLEO</name>
<feature type="compositionally biased region" description="Polar residues" evidence="2">
    <location>
        <begin position="512"/>
        <end position="524"/>
    </location>
</feature>
<evidence type="ECO:0000256" key="1">
    <source>
        <dbReference type="SAM" id="Coils"/>
    </source>
</evidence>
<feature type="compositionally biased region" description="Low complexity" evidence="2">
    <location>
        <begin position="454"/>
        <end position="463"/>
    </location>
</feature>
<feature type="compositionally biased region" description="Polar residues" evidence="2">
    <location>
        <begin position="572"/>
        <end position="587"/>
    </location>
</feature>
<accession>A0A9W8Y3L1</accession>
<feature type="compositionally biased region" description="Basic and acidic residues" evidence="2">
    <location>
        <begin position="596"/>
        <end position="611"/>
    </location>
</feature>
<feature type="region of interest" description="Disordered" evidence="2">
    <location>
        <begin position="413"/>
        <end position="479"/>
    </location>
</feature>
<sequence length="646" mass="71225">MFSWITGPRITNVIEDLQPGRLPEAPVHTMPVLTLAETNYESTFIEPPETPAHQFAVNAFKHAIFGTPAVDDTNAASNKSTRKAKLDAANAKAIELPAPKEDGPPSSPSKQAGGILMTPGTANKGRKTVSFGSHVVDNEGKRGNTGKSGIPKDCPGKFPSPWTPGTQLKLDPSSDKRPRTKLTEALLDARTTIQTKSGQKPKARDDSDITMDLGAPRSESGKYWKEQYESYAERSEKEMKKVIAKQQLAKKFAMKKDGEVTELTTKLEQERKRFRQRERELEQQNKDYQERLRQTMADSMSATIEIAALKARVATLESPNVIALNFQQSKTPFEIYEDTSREASQLKTNPEMAADVSLGASISMASSGKENASPKARRHHRQSLPSTSTRPNIPSRLGTAGDEASIILGRSPRALEQSSGAASDPAQAPQSSDQHLKSPLRIRRTETRNENSEPKSPAIILPSSPLPMPSPDPWLENDASIPQLDRLAMPISTGQPYSRPAWNPPPRHQRATKSVSHSRPAQVSKNDRHVEKTVPTVEEVGRSKVRSNTMEQPVLPVESKTTLAASRINHKSSIQSAKPEATRNTEASVDYSPTDPKFDMSKVTSHHAEGSVHVKHDRVELLPADRKEKARKRLEERMKIRKNAPA</sequence>
<comment type="caution">
    <text evidence="4">The sequence shown here is derived from an EMBL/GenBank/DDBJ whole genome shotgun (WGS) entry which is preliminary data.</text>
</comment>
<feature type="region of interest" description="Disordered" evidence="2">
    <location>
        <begin position="495"/>
        <end position="528"/>
    </location>
</feature>
<evidence type="ECO:0000313" key="4">
    <source>
        <dbReference type="EMBL" id="KAJ4367031.1"/>
    </source>
</evidence>
<feature type="region of interest" description="Disordered" evidence="2">
    <location>
        <begin position="193"/>
        <end position="216"/>
    </location>
</feature>
<evidence type="ECO:0000256" key="2">
    <source>
        <dbReference type="SAM" id="MobiDB-lite"/>
    </source>
</evidence>
<feature type="compositionally biased region" description="Low complexity" evidence="2">
    <location>
        <begin position="417"/>
        <end position="433"/>
    </location>
</feature>
<keyword evidence="1" id="KW-0175">Coiled coil</keyword>
<feature type="compositionally biased region" description="Polar residues" evidence="2">
    <location>
        <begin position="383"/>
        <end position="392"/>
    </location>
</feature>
<feature type="domain" description="Spindle pole body-associated protein cut12" evidence="3">
    <location>
        <begin position="188"/>
        <end position="285"/>
    </location>
</feature>
<keyword evidence="5" id="KW-1185">Reference proteome</keyword>
<feature type="compositionally biased region" description="Basic and acidic residues" evidence="2">
    <location>
        <begin position="443"/>
        <end position="453"/>
    </location>
</feature>
<dbReference type="EMBL" id="JAPEUY010000013">
    <property type="protein sequence ID" value="KAJ4367031.1"/>
    <property type="molecule type" value="Genomic_DNA"/>
</dbReference>
<feature type="region of interest" description="Disordered" evidence="2">
    <location>
        <begin position="572"/>
        <end position="611"/>
    </location>
</feature>
<reference evidence="4" key="1">
    <citation type="submission" date="2022-10" db="EMBL/GenBank/DDBJ databases">
        <title>Tapping the CABI collections for fungal endophytes: first genome assemblies for Collariella, Neodidymelliopsis, Ascochyta clinopodiicola, Didymella pomorum, Didymosphaeria variabile, Neocosmospora piperis and Neocucurbitaria cava.</title>
        <authorList>
            <person name="Hill R."/>
        </authorList>
    </citation>
    <scope>NUCLEOTIDE SEQUENCE</scope>
    <source>
        <strain evidence="4">IMI 356814</strain>
    </source>
</reference>
<evidence type="ECO:0000313" key="5">
    <source>
        <dbReference type="Proteomes" id="UP001140560"/>
    </source>
</evidence>